<keyword evidence="8" id="KW-0413">Isomerase</keyword>
<evidence type="ECO:0000259" key="11">
    <source>
        <dbReference type="PROSITE" id="PS51192"/>
    </source>
</evidence>
<dbReference type="NCBIfam" id="TIGR04121">
    <property type="entry name" value="DEXH_lig_assoc"/>
    <property type="match status" value="1"/>
</dbReference>
<keyword evidence="3" id="KW-0378">Hydrolase</keyword>
<dbReference type="InterPro" id="IPR027417">
    <property type="entry name" value="P-loop_NTPase"/>
</dbReference>
<dbReference type="PROSITE" id="PS51192">
    <property type="entry name" value="HELICASE_ATP_BIND_1"/>
    <property type="match status" value="1"/>
</dbReference>
<dbReference type="Proteomes" id="UP001305521">
    <property type="component" value="Chromosome"/>
</dbReference>
<evidence type="ECO:0000256" key="9">
    <source>
        <dbReference type="ARBA" id="ARBA00093467"/>
    </source>
</evidence>
<organism evidence="13 14">
    <name type="scientific">Sediminicoccus rosea</name>
    <dbReference type="NCBI Taxonomy" id="1225128"/>
    <lineage>
        <taxon>Bacteria</taxon>
        <taxon>Pseudomonadati</taxon>
        <taxon>Pseudomonadota</taxon>
        <taxon>Alphaproteobacteria</taxon>
        <taxon>Acetobacterales</taxon>
        <taxon>Roseomonadaceae</taxon>
        <taxon>Sediminicoccus</taxon>
    </lineage>
</organism>
<dbReference type="PROSITE" id="PS51194">
    <property type="entry name" value="HELICASE_CTER"/>
    <property type="match status" value="1"/>
</dbReference>
<evidence type="ECO:0000259" key="12">
    <source>
        <dbReference type="PROSITE" id="PS51194"/>
    </source>
</evidence>
<proteinExistence type="inferred from homology"/>
<evidence type="ECO:0000313" key="13">
    <source>
        <dbReference type="EMBL" id="WPB87295.1"/>
    </source>
</evidence>
<gene>
    <name evidence="13" type="ORF">R9Z33_10515</name>
</gene>
<keyword evidence="2" id="KW-0227">DNA damage</keyword>
<keyword evidence="4" id="KW-0347">Helicase</keyword>
<dbReference type="SMART" id="SM00487">
    <property type="entry name" value="DEXDc"/>
    <property type="match status" value="1"/>
</dbReference>
<feature type="compositionally biased region" description="Basic residues" evidence="10">
    <location>
        <begin position="820"/>
        <end position="831"/>
    </location>
</feature>
<sequence>MPELFARWFKGRGWAPRAHQLDMLAAARAGQSALLIAPTGGGKTLAGFLPSLIALHEAPREGLHTLYISPLKALAVDIARNLEAPIAEMGLPIRVETRTGDTPANRRARQRETPPQILLTTPESLTLLLSLPDAAEMFGGLAAIVVDEAHALAGTKRGDQLCLGLSRLATLAPGARRVGLSATVNHPEALRAWLSPSARAQDVALIRAQGGAAPRLGVQLPEGRLPWGGHMGLDSAPEILARIAASRVTIVFVNTRAQAELIFAALWKINEDSLPIAVHHGSLTVEQRRKVEAAMAAGRLRGVVATSSLDLGIDWGDVDQVIQVGAPKGVSRLLQRVGRANHRMDEASAALLVPANRFEVIECAAALESIAAGELDGEPPRPGGLDVLAQHILAMACHAPFRPDDLYTEVTRAGAYAELSRRDFDDVLRFVEDGGYALANYERWRRLFRDSEGLVHVRGTAVARQLRLNLGTIVELPLMKVKLRGGPVLGEVEEWFISTLSPGDTFRFAGQVLQYEGISGVTAEVSRGGTREPRVPAYGGARMPLSTHLADRVRGILSDPTHWAMLPESVREWLGMQRLKSELPSADGLLVETFPRGGRWYLVAYCFEGRLAHQTLGMLATRRMERLGWGPLGFVATDYILACWTAFEPGDPAELFIEDLLGEDLEDWMAESSMLRRTFRNIATIAGLLEKHHPGAEKNRRQMSVSSDLIYDVLRKHEPDHILLRATRAEAAHGLTDVRRIGTMLARAKGRIRHRRLDQVSPLAVPAMLEIGREWVAGDAEEALLAEAAALVAEATGGLETFDEPLFGPGEAPPEPRPARGARRPRERRRR</sequence>
<feature type="domain" description="Helicase ATP-binding" evidence="11">
    <location>
        <begin position="24"/>
        <end position="202"/>
    </location>
</feature>
<evidence type="ECO:0000256" key="6">
    <source>
        <dbReference type="ARBA" id="ARBA00023125"/>
    </source>
</evidence>
<dbReference type="InterPro" id="IPR017170">
    <property type="entry name" value="Lhr-like"/>
</dbReference>
<feature type="domain" description="Helicase C-terminal" evidence="12">
    <location>
        <begin position="235"/>
        <end position="386"/>
    </location>
</feature>
<dbReference type="RefSeq" id="WP_318651248.1">
    <property type="nucleotide sequence ID" value="NZ_CP137852.1"/>
</dbReference>
<keyword evidence="6" id="KW-0238">DNA-binding</keyword>
<dbReference type="PANTHER" id="PTHR47962">
    <property type="entry name" value="ATP-DEPENDENT HELICASE LHR-RELATED-RELATED"/>
    <property type="match status" value="1"/>
</dbReference>
<dbReference type="PIRSF" id="PIRSF037307">
    <property type="entry name" value="Lhr-like_helic_prd"/>
    <property type="match status" value="1"/>
</dbReference>
<dbReference type="SMART" id="SM00490">
    <property type="entry name" value="HELICc"/>
    <property type="match status" value="1"/>
</dbReference>
<evidence type="ECO:0000313" key="14">
    <source>
        <dbReference type="Proteomes" id="UP001305521"/>
    </source>
</evidence>
<keyword evidence="1" id="KW-0547">Nucleotide-binding</keyword>
<dbReference type="SUPFAM" id="SSF52540">
    <property type="entry name" value="P-loop containing nucleoside triphosphate hydrolases"/>
    <property type="match status" value="1"/>
</dbReference>
<keyword evidence="14" id="KW-1185">Reference proteome</keyword>
<dbReference type="EMBL" id="CP137852">
    <property type="protein sequence ID" value="WPB87295.1"/>
    <property type="molecule type" value="Genomic_DNA"/>
</dbReference>
<dbReference type="InterPro" id="IPR052511">
    <property type="entry name" value="ATP-dep_Helicase"/>
</dbReference>
<evidence type="ECO:0000256" key="5">
    <source>
        <dbReference type="ARBA" id="ARBA00022840"/>
    </source>
</evidence>
<dbReference type="Pfam" id="PF00270">
    <property type="entry name" value="DEAD"/>
    <property type="match status" value="1"/>
</dbReference>
<evidence type="ECO:0000256" key="7">
    <source>
        <dbReference type="ARBA" id="ARBA00023204"/>
    </source>
</evidence>
<dbReference type="InterPro" id="IPR045628">
    <property type="entry name" value="Lhr_WH_dom"/>
</dbReference>
<keyword evidence="5" id="KW-0067">ATP-binding</keyword>
<evidence type="ECO:0000256" key="10">
    <source>
        <dbReference type="SAM" id="MobiDB-lite"/>
    </source>
</evidence>
<feature type="region of interest" description="Disordered" evidence="10">
    <location>
        <begin position="801"/>
        <end position="831"/>
    </location>
</feature>
<dbReference type="InterPro" id="IPR026362">
    <property type="entry name" value="DEXH_lig_assoc"/>
</dbReference>
<accession>A0ABZ0PQC0</accession>
<protein>
    <submittedName>
        <fullName evidence="13">Ligase-associated DNA damage response DEXH box helicase</fullName>
    </submittedName>
</protein>
<dbReference type="Pfam" id="PF00271">
    <property type="entry name" value="Helicase_C"/>
    <property type="match status" value="1"/>
</dbReference>
<evidence type="ECO:0000256" key="4">
    <source>
        <dbReference type="ARBA" id="ARBA00022806"/>
    </source>
</evidence>
<evidence type="ECO:0000256" key="8">
    <source>
        <dbReference type="ARBA" id="ARBA00023235"/>
    </source>
</evidence>
<dbReference type="InterPro" id="IPR001650">
    <property type="entry name" value="Helicase_C-like"/>
</dbReference>
<dbReference type="GO" id="GO:0016874">
    <property type="term" value="F:ligase activity"/>
    <property type="evidence" value="ECO:0007669"/>
    <property type="project" value="UniProtKB-KW"/>
</dbReference>
<dbReference type="InterPro" id="IPR011545">
    <property type="entry name" value="DEAD/DEAH_box_helicase_dom"/>
</dbReference>
<evidence type="ECO:0000256" key="1">
    <source>
        <dbReference type="ARBA" id="ARBA00022741"/>
    </source>
</evidence>
<evidence type="ECO:0000256" key="3">
    <source>
        <dbReference type="ARBA" id="ARBA00022801"/>
    </source>
</evidence>
<name>A0ABZ0PQC0_9PROT</name>
<keyword evidence="7" id="KW-0234">DNA repair</keyword>
<dbReference type="Pfam" id="PF08494">
    <property type="entry name" value="DEAD_assoc"/>
    <property type="match status" value="1"/>
</dbReference>
<keyword evidence="13" id="KW-0436">Ligase</keyword>
<reference evidence="13 14" key="1">
    <citation type="submission" date="2023-11" db="EMBL/GenBank/DDBJ databases">
        <title>Arctic aerobic anoxygenic photoheterotroph Sediminicoccus rosea KRV36 adapts its photosynthesis to long days of polar summer.</title>
        <authorList>
            <person name="Tomasch J."/>
            <person name="Kopejtka K."/>
            <person name="Bily T."/>
            <person name="Gardiner A.T."/>
            <person name="Gardian Z."/>
            <person name="Shivaramu S."/>
            <person name="Koblizek M."/>
            <person name="Engelhardt F."/>
            <person name="Kaftan D."/>
        </authorList>
    </citation>
    <scope>NUCLEOTIDE SEQUENCE [LARGE SCALE GENOMIC DNA]</scope>
    <source>
        <strain evidence="13 14">R-30</strain>
    </source>
</reference>
<dbReference type="CDD" id="cd17922">
    <property type="entry name" value="DEXHc_LHR-like"/>
    <property type="match status" value="1"/>
</dbReference>
<dbReference type="InterPro" id="IPR014001">
    <property type="entry name" value="Helicase_ATP-bd"/>
</dbReference>
<dbReference type="Pfam" id="PF19306">
    <property type="entry name" value="WHD_Lhr"/>
    <property type="match status" value="1"/>
</dbReference>
<comment type="similarity">
    <text evidence="9">Belongs to the Lhr helicase family. Lhr-Core subfamily.</text>
</comment>
<dbReference type="InterPro" id="IPR013701">
    <property type="entry name" value="Lhr-like_DEAD/DEAH_assoc"/>
</dbReference>
<evidence type="ECO:0000256" key="2">
    <source>
        <dbReference type="ARBA" id="ARBA00022763"/>
    </source>
</evidence>
<dbReference type="CDD" id="cd18796">
    <property type="entry name" value="SF2_C_LHR"/>
    <property type="match status" value="1"/>
</dbReference>
<dbReference type="PANTHER" id="PTHR47962:SF3">
    <property type="entry name" value="LARGE ATP-DEPENDENT HELICASE-RELATED PROTEIN"/>
    <property type="match status" value="1"/>
</dbReference>
<dbReference type="Gene3D" id="3.40.50.300">
    <property type="entry name" value="P-loop containing nucleotide triphosphate hydrolases"/>
    <property type="match status" value="2"/>
</dbReference>